<dbReference type="GO" id="GO:0016887">
    <property type="term" value="F:ATP hydrolysis activity"/>
    <property type="evidence" value="ECO:0007669"/>
    <property type="project" value="InterPro"/>
</dbReference>
<dbReference type="GO" id="GO:0005886">
    <property type="term" value="C:plasma membrane"/>
    <property type="evidence" value="ECO:0007669"/>
    <property type="project" value="TreeGrafter"/>
</dbReference>
<organism evidence="5 6">
    <name type="scientific">Nocardioides simplex</name>
    <name type="common">Arthrobacter simplex</name>
    <dbReference type="NCBI Taxonomy" id="2045"/>
    <lineage>
        <taxon>Bacteria</taxon>
        <taxon>Bacillati</taxon>
        <taxon>Actinomycetota</taxon>
        <taxon>Actinomycetes</taxon>
        <taxon>Propionibacteriales</taxon>
        <taxon>Nocardioidaceae</taxon>
        <taxon>Pimelobacter</taxon>
    </lineage>
</organism>
<accession>A0A7J5E559</accession>
<dbReference type="AlphaFoldDB" id="A0A7J5E559"/>
<dbReference type="GO" id="GO:0005524">
    <property type="term" value="F:ATP binding"/>
    <property type="evidence" value="ECO:0007669"/>
    <property type="project" value="UniProtKB-KW"/>
</dbReference>
<dbReference type="Gene3D" id="3.40.50.300">
    <property type="entry name" value="P-loop containing nucleotide triphosphate hydrolases"/>
    <property type="match status" value="1"/>
</dbReference>
<proteinExistence type="predicted"/>
<dbReference type="EMBL" id="WBVM01000001">
    <property type="protein sequence ID" value="KAB2813345.1"/>
    <property type="molecule type" value="Genomic_DNA"/>
</dbReference>
<dbReference type="InterPro" id="IPR032823">
    <property type="entry name" value="BCA_ABC_TP_C"/>
</dbReference>
<dbReference type="PANTHER" id="PTHR45772">
    <property type="entry name" value="CONSERVED COMPONENT OF ABC TRANSPORTER FOR NATURAL AMINO ACIDS-RELATED"/>
    <property type="match status" value="1"/>
</dbReference>
<keyword evidence="2" id="KW-0547">Nucleotide-binding</keyword>
<dbReference type="PROSITE" id="PS00211">
    <property type="entry name" value="ABC_TRANSPORTER_1"/>
    <property type="match status" value="1"/>
</dbReference>
<dbReference type="SMART" id="SM00382">
    <property type="entry name" value="AAA"/>
    <property type="match status" value="1"/>
</dbReference>
<evidence type="ECO:0000256" key="2">
    <source>
        <dbReference type="ARBA" id="ARBA00022741"/>
    </source>
</evidence>
<dbReference type="Pfam" id="PF00005">
    <property type="entry name" value="ABC_tran"/>
    <property type="match status" value="1"/>
</dbReference>
<dbReference type="FunFam" id="3.40.50.300:FF:000421">
    <property type="entry name" value="Branched-chain amino acid ABC transporter ATP-binding protein"/>
    <property type="match status" value="1"/>
</dbReference>
<evidence type="ECO:0000259" key="4">
    <source>
        <dbReference type="PROSITE" id="PS50893"/>
    </source>
</evidence>
<evidence type="ECO:0000256" key="3">
    <source>
        <dbReference type="ARBA" id="ARBA00022840"/>
    </source>
</evidence>
<protein>
    <submittedName>
        <fullName evidence="5">ABC transporter ATP-binding protein</fullName>
    </submittedName>
</protein>
<keyword evidence="3 5" id="KW-0067">ATP-binding</keyword>
<evidence type="ECO:0000256" key="1">
    <source>
        <dbReference type="ARBA" id="ARBA00022448"/>
    </source>
</evidence>
<keyword evidence="1" id="KW-0813">Transport</keyword>
<dbReference type="InterPro" id="IPR051120">
    <property type="entry name" value="ABC_AA/LPS_Transport"/>
</dbReference>
<dbReference type="CDD" id="cd03219">
    <property type="entry name" value="ABC_Mj1267_LivG_branched"/>
    <property type="match status" value="1"/>
</dbReference>
<dbReference type="InterPro" id="IPR003593">
    <property type="entry name" value="AAA+_ATPase"/>
</dbReference>
<evidence type="ECO:0000313" key="5">
    <source>
        <dbReference type="EMBL" id="KAB2813345.1"/>
    </source>
</evidence>
<dbReference type="SUPFAM" id="SSF52540">
    <property type="entry name" value="P-loop containing nucleoside triphosphate hydrolases"/>
    <property type="match status" value="1"/>
</dbReference>
<reference evidence="5 6" key="1">
    <citation type="submission" date="2019-09" db="EMBL/GenBank/DDBJ databases">
        <title>Pimelobacter sp. isolated from Paulinella.</title>
        <authorList>
            <person name="Jeong S.E."/>
        </authorList>
    </citation>
    <scope>NUCLEOTIDE SEQUENCE [LARGE SCALE GENOMIC DNA]</scope>
    <source>
        <strain evidence="5 6">Pch-N</strain>
    </source>
</reference>
<dbReference type="InterPro" id="IPR003439">
    <property type="entry name" value="ABC_transporter-like_ATP-bd"/>
</dbReference>
<dbReference type="PANTHER" id="PTHR45772:SF1">
    <property type="entry name" value="ABC TRANSPORTER ATP-BINDING PROTEIN"/>
    <property type="match status" value="1"/>
</dbReference>
<feature type="domain" description="ABC transporter" evidence="4">
    <location>
        <begin position="1"/>
        <end position="242"/>
    </location>
</feature>
<name>A0A7J5E559_NOCSI</name>
<sequence>MRYGGVAALDDVSVSVAEGSIHAVIGPNGAGKSSLLNVVSGHARPQRGSLHVAGQDLTGCAAHRIARAGVGRAFQNIAISAHESVLDNLMAARYRLTRAGFAATALGLPGVRREARRHEERVVAIAHLVGLGDKLHSPAGALSYGQRKRVEIARALCTEPRILLLDEPVAGMPASEKWDIAEIVVSARQALGITVVLVEHDLRVVFAMAEEITVLDFGQVIAAGSPDAVVESPAVVAAYLGTHRAAADAGASLARGR</sequence>
<dbReference type="InterPro" id="IPR027417">
    <property type="entry name" value="P-loop_NTPase"/>
</dbReference>
<comment type="caution">
    <text evidence="5">The sequence shown here is derived from an EMBL/GenBank/DDBJ whole genome shotgun (WGS) entry which is preliminary data.</text>
</comment>
<dbReference type="Pfam" id="PF12399">
    <property type="entry name" value="BCA_ABC_TP_C"/>
    <property type="match status" value="1"/>
</dbReference>
<gene>
    <name evidence="5" type="ORF">F9L07_02940</name>
</gene>
<dbReference type="Proteomes" id="UP000449906">
    <property type="component" value="Unassembled WGS sequence"/>
</dbReference>
<dbReference type="PROSITE" id="PS50893">
    <property type="entry name" value="ABC_TRANSPORTER_2"/>
    <property type="match status" value="1"/>
</dbReference>
<dbReference type="InterPro" id="IPR017871">
    <property type="entry name" value="ABC_transporter-like_CS"/>
</dbReference>
<evidence type="ECO:0000313" key="6">
    <source>
        <dbReference type="Proteomes" id="UP000449906"/>
    </source>
</evidence>